<accession>A0A6J6QI92</accession>
<evidence type="ECO:0000313" key="6">
    <source>
        <dbReference type="EMBL" id="CAB4342845.1"/>
    </source>
</evidence>
<dbReference type="Gene3D" id="3.40.50.300">
    <property type="entry name" value="P-loop containing nucleotide triphosphate hydrolases"/>
    <property type="match status" value="1"/>
</dbReference>
<evidence type="ECO:0000313" key="10">
    <source>
        <dbReference type="EMBL" id="CAB4711551.1"/>
    </source>
</evidence>
<dbReference type="InterPro" id="IPR005337">
    <property type="entry name" value="RapZ-like"/>
</dbReference>
<dbReference type="NCBIfam" id="NF003828">
    <property type="entry name" value="PRK05416.1"/>
    <property type="match status" value="1"/>
</dbReference>
<dbReference type="EMBL" id="CAESAL010000039">
    <property type="protein sequence ID" value="CAB4342845.1"/>
    <property type="molecule type" value="Genomic_DNA"/>
</dbReference>
<feature type="domain" description="RapZ-like N-terminal" evidence="4">
    <location>
        <begin position="1"/>
        <end position="153"/>
    </location>
</feature>
<dbReference type="EMBL" id="CAFAAD010000117">
    <property type="protein sequence ID" value="CAB4799279.1"/>
    <property type="molecule type" value="Genomic_DNA"/>
</dbReference>
<evidence type="ECO:0000313" key="11">
    <source>
        <dbReference type="EMBL" id="CAB4799279.1"/>
    </source>
</evidence>
<evidence type="ECO:0000259" key="4">
    <source>
        <dbReference type="Pfam" id="PF03668"/>
    </source>
</evidence>
<dbReference type="PANTHER" id="PTHR30448:SF0">
    <property type="entry name" value="RNASE ADAPTER PROTEIN RAPZ"/>
    <property type="match status" value="1"/>
</dbReference>
<keyword evidence="2" id="KW-0067">ATP-binding</keyword>
<keyword evidence="1" id="KW-0547">Nucleotide-binding</keyword>
<dbReference type="EMBL" id="CAFBNJ010000031">
    <property type="protein sequence ID" value="CAB4950050.1"/>
    <property type="molecule type" value="Genomic_DNA"/>
</dbReference>
<dbReference type="SUPFAM" id="SSF52540">
    <property type="entry name" value="P-loop containing nucleoside triphosphate hydrolases"/>
    <property type="match status" value="1"/>
</dbReference>
<protein>
    <submittedName>
        <fullName evidence="10">Unannotated protein</fullName>
    </submittedName>
</protein>
<evidence type="ECO:0000256" key="1">
    <source>
        <dbReference type="ARBA" id="ARBA00022741"/>
    </source>
</evidence>
<reference evidence="10" key="1">
    <citation type="submission" date="2020-05" db="EMBL/GenBank/DDBJ databases">
        <authorList>
            <person name="Chiriac C."/>
            <person name="Salcher M."/>
            <person name="Ghai R."/>
            <person name="Kavagutti S V."/>
        </authorList>
    </citation>
    <scope>NUCLEOTIDE SEQUENCE</scope>
</reference>
<evidence type="ECO:0000313" key="12">
    <source>
        <dbReference type="EMBL" id="CAB4950050.1"/>
    </source>
</evidence>
<dbReference type="InterPro" id="IPR053930">
    <property type="entry name" value="RapZ-like_N"/>
</dbReference>
<gene>
    <name evidence="8" type="ORF">UFOPK1762_00308</name>
    <name evidence="9" type="ORF">UFOPK1906_01612</name>
    <name evidence="10" type="ORF">UFOPK2624_01140</name>
    <name evidence="11" type="ORF">UFOPK2969_01376</name>
    <name evidence="6" type="ORF">UFOPK3331_01161</name>
    <name evidence="12" type="ORF">UFOPK3785_00773</name>
    <name evidence="7" type="ORF">UFOPK4201_02138</name>
    <name evidence="13" type="ORF">UFOPK4371_00861</name>
</gene>
<dbReference type="InterPro" id="IPR027417">
    <property type="entry name" value="P-loop_NTPase"/>
</dbReference>
<dbReference type="EMBL" id="CAEZTY010000006">
    <property type="protein sequence ID" value="CAB4577588.1"/>
    <property type="molecule type" value="Genomic_DNA"/>
</dbReference>
<dbReference type="PANTHER" id="PTHR30448">
    <property type="entry name" value="RNASE ADAPTER PROTEIN RAPZ"/>
    <property type="match status" value="1"/>
</dbReference>
<dbReference type="PIRSF" id="PIRSF005052">
    <property type="entry name" value="P-loopkin"/>
    <property type="match status" value="1"/>
</dbReference>
<keyword evidence="3" id="KW-0342">GTP-binding</keyword>
<dbReference type="EMBL" id="CAEZVC010000129">
    <property type="protein sequence ID" value="CAB4633224.1"/>
    <property type="molecule type" value="Genomic_DNA"/>
</dbReference>
<evidence type="ECO:0000313" key="7">
    <source>
        <dbReference type="EMBL" id="CAB4373084.1"/>
    </source>
</evidence>
<sequence>MVITGLSGAGRSQAADVLEDLGWYIIDNLPPALIGSVADFADAPDATITNVVLVVGTGPYHSEALPALDALRRQGNRLRIVFLEAATDELVRRYESTRRRHPLGAEDRTLGESIEEERRVLQSVKAEADVVIDTTELNVHQLRARMLDLFAADAPAGGMQTTVLSFGYKHGLPLDTDLVIDCRFLPNPHWVESLRPQTGLDEPVRDYVLAQPLTSEFLGQINGLLATLLPAYIAEGKSYLTVAFGCTGGRHRSVAIAEAVAEALRDEGFPLRVTHRDLDR</sequence>
<dbReference type="GO" id="GO:0005525">
    <property type="term" value="F:GTP binding"/>
    <property type="evidence" value="ECO:0007669"/>
    <property type="project" value="UniProtKB-KW"/>
</dbReference>
<dbReference type="Pfam" id="PF22740">
    <property type="entry name" value="PapZ_C"/>
    <property type="match status" value="1"/>
</dbReference>
<evidence type="ECO:0000313" key="8">
    <source>
        <dbReference type="EMBL" id="CAB4577588.1"/>
    </source>
</evidence>
<dbReference type="EMBL" id="CAEZXY010000051">
    <property type="protein sequence ID" value="CAB4711551.1"/>
    <property type="molecule type" value="Genomic_DNA"/>
</dbReference>
<name>A0A6J6QI92_9ZZZZ</name>
<evidence type="ECO:0000256" key="2">
    <source>
        <dbReference type="ARBA" id="ARBA00022840"/>
    </source>
</evidence>
<feature type="domain" description="RapZ C-terminal" evidence="5">
    <location>
        <begin position="160"/>
        <end position="278"/>
    </location>
</feature>
<evidence type="ECO:0000313" key="9">
    <source>
        <dbReference type="EMBL" id="CAB4633224.1"/>
    </source>
</evidence>
<dbReference type="EMBL" id="CAEUNJ010000161">
    <property type="protein sequence ID" value="CAB4373084.1"/>
    <property type="molecule type" value="Genomic_DNA"/>
</dbReference>
<dbReference type="Pfam" id="PF03668">
    <property type="entry name" value="RapZ-like_N"/>
    <property type="match status" value="1"/>
</dbReference>
<dbReference type="EMBL" id="CAFBRD010000038">
    <property type="protein sequence ID" value="CAB5076865.1"/>
    <property type="molecule type" value="Genomic_DNA"/>
</dbReference>
<evidence type="ECO:0000256" key="3">
    <source>
        <dbReference type="ARBA" id="ARBA00023134"/>
    </source>
</evidence>
<dbReference type="HAMAP" id="MF_00636">
    <property type="entry name" value="RapZ_like"/>
    <property type="match status" value="1"/>
</dbReference>
<evidence type="ECO:0000259" key="5">
    <source>
        <dbReference type="Pfam" id="PF22740"/>
    </source>
</evidence>
<organism evidence="10">
    <name type="scientific">freshwater metagenome</name>
    <dbReference type="NCBI Taxonomy" id="449393"/>
    <lineage>
        <taxon>unclassified sequences</taxon>
        <taxon>metagenomes</taxon>
        <taxon>ecological metagenomes</taxon>
    </lineage>
</organism>
<evidence type="ECO:0000313" key="13">
    <source>
        <dbReference type="EMBL" id="CAB5076865.1"/>
    </source>
</evidence>
<proteinExistence type="inferred from homology"/>
<dbReference type="AlphaFoldDB" id="A0A6J6QI92"/>
<dbReference type="GO" id="GO:0005524">
    <property type="term" value="F:ATP binding"/>
    <property type="evidence" value="ECO:0007669"/>
    <property type="project" value="UniProtKB-KW"/>
</dbReference>
<dbReference type="InterPro" id="IPR053931">
    <property type="entry name" value="RapZ_C"/>
</dbReference>